<sequence>MEYSCGFWVQKELVSPTDILGKAVCEDLPNQKEIHPFHAQLIRSFTSKGFVFSEKVENTKEPILIQKIEIRTEIIRRGPISDLIHGLLFGLYPAIDNYRIIMHHKVVNKKGDVKFEYRASRTVEVYWSSFFYLAHPFMDKPNFEFADIINVLAEDSIQKAIESDVYENF</sequence>
<dbReference type="RefSeq" id="WP_135650692.1">
    <property type="nucleotide sequence ID" value="NZ_RQGF01000030.1"/>
</dbReference>
<dbReference type="OrthoDB" id="10003498at2"/>
<dbReference type="Proteomes" id="UP000297762">
    <property type="component" value="Unassembled WGS sequence"/>
</dbReference>
<name>A0A4R9K5D3_9LEPT</name>
<dbReference type="AlphaFoldDB" id="A0A4R9K5D3"/>
<reference evidence="1" key="1">
    <citation type="journal article" date="2019" name="PLoS Negl. Trop. Dis.">
        <title>Revisiting the worldwide diversity of Leptospira species in the environment.</title>
        <authorList>
            <person name="Vincent A.T."/>
            <person name="Schiettekatte O."/>
            <person name="Bourhy P."/>
            <person name="Veyrier F.J."/>
            <person name="Picardeau M."/>
        </authorList>
    </citation>
    <scope>NUCLEOTIDE SEQUENCE [LARGE SCALE GENOMIC DNA]</scope>
    <source>
        <strain evidence="1">201702455</strain>
    </source>
</reference>
<evidence type="ECO:0000313" key="1">
    <source>
        <dbReference type="EMBL" id="TGL59477.1"/>
    </source>
</evidence>
<protein>
    <submittedName>
        <fullName evidence="1">Uncharacterized protein</fullName>
    </submittedName>
</protein>
<evidence type="ECO:0000313" key="2">
    <source>
        <dbReference type="Proteomes" id="UP000297762"/>
    </source>
</evidence>
<accession>A0A4R9K5D3</accession>
<proteinExistence type="predicted"/>
<keyword evidence="2" id="KW-1185">Reference proteome</keyword>
<organism evidence="1 2">
    <name type="scientific">Leptospira sarikeiensis</name>
    <dbReference type="NCBI Taxonomy" id="2484943"/>
    <lineage>
        <taxon>Bacteria</taxon>
        <taxon>Pseudomonadati</taxon>
        <taxon>Spirochaetota</taxon>
        <taxon>Spirochaetia</taxon>
        <taxon>Leptospirales</taxon>
        <taxon>Leptospiraceae</taxon>
        <taxon>Leptospira</taxon>
    </lineage>
</organism>
<dbReference type="EMBL" id="RQGF01000030">
    <property type="protein sequence ID" value="TGL59477.1"/>
    <property type="molecule type" value="Genomic_DNA"/>
</dbReference>
<gene>
    <name evidence="1" type="ORF">EHQ64_15395</name>
</gene>
<comment type="caution">
    <text evidence="1">The sequence shown here is derived from an EMBL/GenBank/DDBJ whole genome shotgun (WGS) entry which is preliminary data.</text>
</comment>